<evidence type="ECO:0000256" key="7">
    <source>
        <dbReference type="ARBA" id="ARBA00023180"/>
    </source>
</evidence>
<evidence type="ECO:0000256" key="1">
    <source>
        <dbReference type="ARBA" id="ARBA00004141"/>
    </source>
</evidence>
<keyword evidence="6" id="KW-0675">Receptor</keyword>
<keyword evidence="2 10" id="KW-0812">Transmembrane</keyword>
<sequence length="1004" mass="112641">MSNEVVATNTNNTIAFGRLLQLDALNIITQVDNDTVVIKPRYNTTGLTELKIGVLLPFSQKNDNLTAEIVWGGSSAIRMAVNFINQQRLVSGAYITLVQKDSFPKEEAGDQGAVTKAVYASVTLLQHGVIAVIGDISSSWTSLSALMTSTLEIPQCSFTANAIGFSDKSQYRYFYRTIPTKAILADVMLDFAFSQNWVNIGVIYSNDLLGQQFYQKIMNLASFKNMTVIGHKPYFPDNIAALLEFVSNSAMRIILVGVTGNDQVKLMTEAAKINLLSSQYVWLLMDDNSPALLDAVEELDNNKLLDGLFLFDMKMSLYGYPPFEAFLDDWVKLDPTVYPYAGRRNVTTNEGPAYSCMMTMARGFNRTLSNMGNHTLGLEMLSNRSLGPSMTPLAFDTGYLSPEGPLHYDSNGDLTRGNHHIYNIQYGNRVSIGHSIAGNLELTRLPMFHDGSFQPPADSPPSETLNPSFSNPVSQVILAFTATCMVLCILVLFLVMIYRKHEIFRASSPLFCCLELIGFLFTYISVIFMIGIPTKTTCFIVPISFTLGFLLVLGNLIAKNYRIYRIFNNIFISRTVITDATLMKSTSAVVVMDMIILIVGLVVTRPVPKVVKLNLSSHYWICEAESTIKPLSNILFSAIVGFTAMVNPLANYYTKFYFGAVATLWATTFSFAVLFIPKVYIFYKQWKRAFISSSTQQLRNNSACSNNAQQTFLNDDDTVAHSFLKSRNNAGHHVGTAGEPYTSAVLFEQTGDTSIITRAYLGGEIDVSPTESNHRYDNTNVYVEVQEGDLPVRKAFRYFPFLSQWKMRRLMIFPRLGYISYYSEKTKKGTMISYTHASVFSSEPEEFVLKIHGQDVHDVYIQLGDFLTMESWQACLNQDIMKQQQEMTRKSTVTHRRVVSSSSSSSVTLHQPSIEQHDTITREDQISDIQQQQITPILLSPPNHHNSRRRRSKSHPSILSQCDSPKELQHQFPLLFSSLSYSSASSKSTTTYRKRRKTSNEDGE</sequence>
<evidence type="ECO:0000313" key="14">
    <source>
        <dbReference type="Proteomes" id="UP000603453"/>
    </source>
</evidence>
<feature type="domain" description="G-protein coupled receptors family 3 profile" evidence="12">
    <location>
        <begin position="473"/>
        <end position="686"/>
    </location>
</feature>
<accession>A0A8H7RIF6</accession>
<evidence type="ECO:0000256" key="3">
    <source>
        <dbReference type="ARBA" id="ARBA00022989"/>
    </source>
</evidence>
<organism evidence="13 14">
    <name type="scientific">Mucor saturninus</name>
    <dbReference type="NCBI Taxonomy" id="64648"/>
    <lineage>
        <taxon>Eukaryota</taxon>
        <taxon>Fungi</taxon>
        <taxon>Fungi incertae sedis</taxon>
        <taxon>Mucoromycota</taxon>
        <taxon>Mucoromycotina</taxon>
        <taxon>Mucoromycetes</taxon>
        <taxon>Mucorales</taxon>
        <taxon>Mucorineae</taxon>
        <taxon>Mucoraceae</taxon>
        <taxon>Mucor</taxon>
    </lineage>
</organism>
<feature type="transmembrane region" description="Helical" evidence="10">
    <location>
        <begin position="510"/>
        <end position="533"/>
    </location>
</feature>
<dbReference type="PANTHER" id="PTHR10519:SF20">
    <property type="entry name" value="G-PROTEIN COUPLED RECEPTOR 156-RELATED"/>
    <property type="match status" value="1"/>
</dbReference>
<protein>
    <recommendedName>
        <fullName evidence="15">G-protein coupled receptors family 3 profile domain-containing protein</fullName>
    </recommendedName>
</protein>
<dbReference type="PROSITE" id="PS50259">
    <property type="entry name" value="G_PROTEIN_RECEP_F3_4"/>
    <property type="match status" value="1"/>
</dbReference>
<reference evidence="13" key="1">
    <citation type="submission" date="2020-12" db="EMBL/GenBank/DDBJ databases">
        <title>Metabolic potential, ecology and presence of endohyphal bacteria is reflected in genomic diversity of Mucoromycotina.</title>
        <authorList>
            <person name="Muszewska A."/>
            <person name="Okrasinska A."/>
            <person name="Steczkiewicz K."/>
            <person name="Drgas O."/>
            <person name="Orlowska M."/>
            <person name="Perlinska-Lenart U."/>
            <person name="Aleksandrzak-Piekarczyk T."/>
            <person name="Szatraj K."/>
            <person name="Zielenkiewicz U."/>
            <person name="Pilsyk S."/>
            <person name="Malc E."/>
            <person name="Mieczkowski P."/>
            <person name="Kruszewska J.S."/>
            <person name="Biernat P."/>
            <person name="Pawlowska J."/>
        </authorList>
    </citation>
    <scope>NUCLEOTIDE SEQUENCE</scope>
    <source>
        <strain evidence="13">WA0000017839</strain>
    </source>
</reference>
<dbReference type="EMBL" id="JAEPRD010000010">
    <property type="protein sequence ID" value="KAG2210990.1"/>
    <property type="molecule type" value="Genomic_DNA"/>
</dbReference>
<dbReference type="InterPro" id="IPR001828">
    <property type="entry name" value="ANF_lig-bd_rcpt"/>
</dbReference>
<feature type="transmembrane region" description="Helical" evidence="10">
    <location>
        <begin position="476"/>
        <end position="498"/>
    </location>
</feature>
<dbReference type="CDD" id="cd15047">
    <property type="entry name" value="7tmC_GABA-B-like"/>
    <property type="match status" value="1"/>
</dbReference>
<comment type="caution">
    <text evidence="13">The sequence shown here is derived from an EMBL/GenBank/DDBJ whole genome shotgun (WGS) entry which is preliminary data.</text>
</comment>
<evidence type="ECO:0000313" key="13">
    <source>
        <dbReference type="EMBL" id="KAG2210990.1"/>
    </source>
</evidence>
<feature type="domain" description="PH" evidence="11">
    <location>
        <begin position="783"/>
        <end position="881"/>
    </location>
</feature>
<dbReference type="InterPro" id="IPR028082">
    <property type="entry name" value="Peripla_BP_I"/>
</dbReference>
<feature type="region of interest" description="Disordered" evidence="9">
    <location>
        <begin position="887"/>
        <end position="914"/>
    </location>
</feature>
<evidence type="ECO:0000259" key="12">
    <source>
        <dbReference type="PROSITE" id="PS50259"/>
    </source>
</evidence>
<dbReference type="PROSITE" id="PS50003">
    <property type="entry name" value="PH_DOMAIN"/>
    <property type="match status" value="1"/>
</dbReference>
<dbReference type="Pfam" id="PF01094">
    <property type="entry name" value="ANF_receptor"/>
    <property type="match status" value="1"/>
</dbReference>
<feature type="compositionally biased region" description="Low complexity" evidence="9">
    <location>
        <begin position="933"/>
        <end position="944"/>
    </location>
</feature>
<name>A0A8H7RIF6_9FUNG</name>
<dbReference type="InterPro" id="IPR001849">
    <property type="entry name" value="PH_domain"/>
</dbReference>
<dbReference type="GO" id="GO:0007214">
    <property type="term" value="P:gamma-aminobutyric acid signaling pathway"/>
    <property type="evidence" value="ECO:0007669"/>
    <property type="project" value="TreeGrafter"/>
</dbReference>
<dbReference type="GO" id="GO:0038039">
    <property type="term" value="C:G protein-coupled receptor heterodimeric complex"/>
    <property type="evidence" value="ECO:0007669"/>
    <property type="project" value="TreeGrafter"/>
</dbReference>
<dbReference type="AlphaFoldDB" id="A0A8H7RIF6"/>
<evidence type="ECO:0000256" key="4">
    <source>
        <dbReference type="ARBA" id="ARBA00023040"/>
    </source>
</evidence>
<evidence type="ECO:0000256" key="6">
    <source>
        <dbReference type="ARBA" id="ARBA00023170"/>
    </source>
</evidence>
<feature type="compositionally biased region" description="Low complexity" evidence="9">
    <location>
        <begin position="899"/>
        <end position="908"/>
    </location>
</feature>
<feature type="compositionally biased region" description="Basic residues" evidence="9">
    <location>
        <begin position="945"/>
        <end position="954"/>
    </location>
</feature>
<dbReference type="InterPro" id="IPR017978">
    <property type="entry name" value="GPCR_3_C"/>
</dbReference>
<keyword evidence="5 10" id="KW-0472">Membrane</keyword>
<evidence type="ECO:0000256" key="5">
    <source>
        <dbReference type="ARBA" id="ARBA00023136"/>
    </source>
</evidence>
<keyword evidence="4" id="KW-0297">G-protein coupled receptor</keyword>
<keyword evidence="8" id="KW-0807">Transducer</keyword>
<feature type="transmembrane region" description="Helical" evidence="10">
    <location>
        <begin position="656"/>
        <end position="683"/>
    </location>
</feature>
<dbReference type="Gene3D" id="3.40.50.2300">
    <property type="match status" value="2"/>
</dbReference>
<comment type="subcellular location">
    <subcellularLocation>
        <location evidence="1">Membrane</location>
        <topology evidence="1">Multi-pass membrane protein</topology>
    </subcellularLocation>
</comment>
<feature type="region of interest" description="Disordered" evidence="9">
    <location>
        <begin position="982"/>
        <end position="1004"/>
    </location>
</feature>
<dbReference type="InterPro" id="IPR002455">
    <property type="entry name" value="GPCR3_GABA-B"/>
</dbReference>
<evidence type="ECO:0000256" key="2">
    <source>
        <dbReference type="ARBA" id="ARBA00022692"/>
    </source>
</evidence>
<dbReference type="PANTHER" id="PTHR10519">
    <property type="entry name" value="GABA-B RECEPTOR"/>
    <property type="match status" value="1"/>
</dbReference>
<evidence type="ECO:0008006" key="15">
    <source>
        <dbReference type="Google" id="ProtNLM"/>
    </source>
</evidence>
<dbReference type="SUPFAM" id="SSF53822">
    <property type="entry name" value="Periplasmic binding protein-like I"/>
    <property type="match status" value="1"/>
</dbReference>
<dbReference type="Proteomes" id="UP000603453">
    <property type="component" value="Unassembled WGS sequence"/>
</dbReference>
<keyword evidence="3 10" id="KW-1133">Transmembrane helix</keyword>
<keyword evidence="7" id="KW-0325">Glycoprotein</keyword>
<dbReference type="PRINTS" id="PR00248">
    <property type="entry name" value="GPCRMGR"/>
</dbReference>
<feature type="region of interest" description="Disordered" evidence="9">
    <location>
        <begin position="933"/>
        <end position="961"/>
    </location>
</feature>
<dbReference type="GO" id="GO:0004965">
    <property type="term" value="F:G protein-coupled GABA receptor activity"/>
    <property type="evidence" value="ECO:0007669"/>
    <property type="project" value="InterPro"/>
</dbReference>
<evidence type="ECO:0000256" key="9">
    <source>
        <dbReference type="SAM" id="MobiDB-lite"/>
    </source>
</evidence>
<feature type="transmembrane region" description="Helical" evidence="10">
    <location>
        <begin position="539"/>
        <end position="558"/>
    </location>
</feature>
<evidence type="ECO:0000256" key="10">
    <source>
        <dbReference type="SAM" id="Phobius"/>
    </source>
</evidence>
<keyword evidence="14" id="KW-1185">Reference proteome</keyword>
<dbReference type="Pfam" id="PF00003">
    <property type="entry name" value="7tm_3"/>
    <property type="match status" value="1"/>
</dbReference>
<proteinExistence type="predicted"/>
<feature type="transmembrane region" description="Helical" evidence="10">
    <location>
        <begin position="631"/>
        <end position="650"/>
    </location>
</feature>
<evidence type="ECO:0000259" key="11">
    <source>
        <dbReference type="PROSITE" id="PS50003"/>
    </source>
</evidence>
<dbReference type="OrthoDB" id="5984008at2759"/>
<feature type="compositionally biased region" description="Low complexity" evidence="9">
    <location>
        <begin position="982"/>
        <end position="991"/>
    </location>
</feature>
<gene>
    <name evidence="13" type="ORF">INT47_000150</name>
</gene>
<dbReference type="InterPro" id="IPR000337">
    <property type="entry name" value="GPCR_3"/>
</dbReference>
<evidence type="ECO:0000256" key="8">
    <source>
        <dbReference type="ARBA" id="ARBA00023224"/>
    </source>
</evidence>